<feature type="compositionally biased region" description="Low complexity" evidence="1">
    <location>
        <begin position="48"/>
        <end position="65"/>
    </location>
</feature>
<organism evidence="2 3">
    <name type="scientific">Actinokineospora diospyrosa</name>
    <dbReference type="NCBI Taxonomy" id="103728"/>
    <lineage>
        <taxon>Bacteria</taxon>
        <taxon>Bacillati</taxon>
        <taxon>Actinomycetota</taxon>
        <taxon>Actinomycetes</taxon>
        <taxon>Pseudonocardiales</taxon>
        <taxon>Pseudonocardiaceae</taxon>
        <taxon>Actinokineospora</taxon>
    </lineage>
</organism>
<name>A0ABT1IC21_9PSEU</name>
<proteinExistence type="predicted"/>
<sequence length="82" mass="8441">MTDQRTTVINTAPGPLEARCSTWPSSQRHTGRAEAATARLQREQRSDGAAATGPRTTPGAAPAAPLSVTNSTAPASTLGDLR</sequence>
<evidence type="ECO:0000313" key="2">
    <source>
        <dbReference type="EMBL" id="MCP2270179.1"/>
    </source>
</evidence>
<dbReference type="EMBL" id="JAMTCO010000006">
    <property type="protein sequence ID" value="MCP2270179.1"/>
    <property type="molecule type" value="Genomic_DNA"/>
</dbReference>
<accession>A0ABT1IC21</accession>
<feature type="compositionally biased region" description="Polar residues" evidence="1">
    <location>
        <begin position="1"/>
        <end position="10"/>
    </location>
</feature>
<gene>
    <name evidence="2" type="ORF">LV75_002680</name>
</gene>
<evidence type="ECO:0000313" key="3">
    <source>
        <dbReference type="Proteomes" id="UP001205185"/>
    </source>
</evidence>
<comment type="caution">
    <text evidence="2">The sequence shown here is derived from an EMBL/GenBank/DDBJ whole genome shotgun (WGS) entry which is preliminary data.</text>
</comment>
<reference evidence="2 3" key="1">
    <citation type="submission" date="2022-06" db="EMBL/GenBank/DDBJ databases">
        <title>Genomic Encyclopedia of Archaeal and Bacterial Type Strains, Phase II (KMG-II): from individual species to whole genera.</title>
        <authorList>
            <person name="Goeker M."/>
        </authorList>
    </citation>
    <scope>NUCLEOTIDE SEQUENCE [LARGE SCALE GENOMIC DNA]</scope>
    <source>
        <strain evidence="2 3">DSM 44255</strain>
    </source>
</reference>
<evidence type="ECO:0000256" key="1">
    <source>
        <dbReference type="SAM" id="MobiDB-lite"/>
    </source>
</evidence>
<keyword evidence="3" id="KW-1185">Reference proteome</keyword>
<feature type="region of interest" description="Disordered" evidence="1">
    <location>
        <begin position="1"/>
        <end position="82"/>
    </location>
</feature>
<protein>
    <submittedName>
        <fullName evidence="2">Uncharacterized protein</fullName>
    </submittedName>
</protein>
<dbReference type="Proteomes" id="UP001205185">
    <property type="component" value="Unassembled WGS sequence"/>
</dbReference>